<comment type="caution">
    <text evidence="1">The sequence shown here is derived from an EMBL/GenBank/DDBJ whole genome shotgun (WGS) entry which is preliminary data.</text>
</comment>
<gene>
    <name evidence="1" type="ORF">ACTODO_01877</name>
</gene>
<reference evidence="1" key="1">
    <citation type="submission" date="2007-04" db="EMBL/GenBank/DDBJ databases">
        <authorList>
            <person name="Fulton L."/>
            <person name="Clifton S."/>
            <person name="Fulton B."/>
            <person name="Xu J."/>
            <person name="Minx P."/>
            <person name="Pepin K.H."/>
            <person name="Johnson M."/>
            <person name="Thiruvilangam P."/>
            <person name="Bhonagiri V."/>
            <person name="Nash W.E."/>
            <person name="Mardis E.R."/>
            <person name="Wilson R.K."/>
        </authorList>
    </citation>
    <scope>NUCLEOTIDE SEQUENCE [LARGE SCALE GENOMIC DNA]</scope>
    <source>
        <strain evidence="1">ATCC 17982</strain>
    </source>
</reference>
<organism evidence="1 2">
    <name type="scientific">Schaalia dentiphila ATCC 17982</name>
    <dbReference type="NCBI Taxonomy" id="411466"/>
    <lineage>
        <taxon>Bacteria</taxon>
        <taxon>Bacillati</taxon>
        <taxon>Actinomycetota</taxon>
        <taxon>Actinomycetes</taxon>
        <taxon>Actinomycetales</taxon>
        <taxon>Actinomycetaceae</taxon>
        <taxon>Schaalia</taxon>
        <taxon>Schaalia dentiphila</taxon>
    </lineage>
</organism>
<protein>
    <submittedName>
        <fullName evidence="1">Uncharacterized protein</fullName>
    </submittedName>
</protein>
<dbReference type="EMBL" id="AAYI02000004">
    <property type="protein sequence ID" value="EDN81403.1"/>
    <property type="molecule type" value="Genomic_DNA"/>
</dbReference>
<dbReference type="HOGENOM" id="CLU_2630171_0_0_11"/>
<evidence type="ECO:0000313" key="1">
    <source>
        <dbReference type="EMBL" id="EDN81403.1"/>
    </source>
</evidence>
<evidence type="ECO:0000313" key="2">
    <source>
        <dbReference type="Proteomes" id="UP000003553"/>
    </source>
</evidence>
<dbReference type="Proteomes" id="UP000003553">
    <property type="component" value="Unassembled WGS sequence"/>
</dbReference>
<proteinExistence type="predicted"/>
<keyword evidence="2" id="KW-1185">Reference proteome</keyword>
<accession>A7BDX8</accession>
<sequence>MPSPENSSTTRAKPSCLAARIPVSAKAFAGSSERTGGNPSTLDIQLSALIGLVASRPGSDVGVVSGVALAVADAVGE</sequence>
<dbReference type="AlphaFoldDB" id="A7BDX8"/>
<name>A7BDX8_9ACTO</name>
<reference evidence="1" key="2">
    <citation type="submission" date="2015-05" db="EMBL/GenBank/DDBJ databases">
        <title>Draft genome sequence of Actinomyces odontolyticus (ATCC 17982).</title>
        <authorList>
            <person name="Sudarsanam P."/>
            <person name="Ley R."/>
            <person name="Guruge J."/>
            <person name="Turnbaugh P.J."/>
            <person name="Mahowald M."/>
            <person name="Liep D."/>
            <person name="Gordon J."/>
        </authorList>
    </citation>
    <scope>NUCLEOTIDE SEQUENCE</scope>
    <source>
        <strain evidence="1">ATCC 17982</strain>
    </source>
</reference>